<reference evidence="1" key="1">
    <citation type="journal article" date="2021" name="Proc. Natl. Acad. Sci. U.S.A.">
        <title>A Catalog of Tens of Thousands of Viruses from Human Metagenomes Reveals Hidden Associations with Chronic Diseases.</title>
        <authorList>
            <person name="Tisza M.J."/>
            <person name="Buck C.B."/>
        </authorList>
    </citation>
    <scope>NUCLEOTIDE SEQUENCE</scope>
    <source>
        <strain evidence="1">CtdNl2</strain>
    </source>
</reference>
<evidence type="ECO:0000313" key="1">
    <source>
        <dbReference type="EMBL" id="DAE18188.1"/>
    </source>
</evidence>
<sequence length="68" mass="7489">MGYSSIIDSLVNEDMSSINKKNTLNDAEALVSGILSGKLSKVKKTCVDDKDLKMLFNKSKLGKIIKRI</sequence>
<name>A0A8S5QI28_9CAUD</name>
<accession>A0A8S5QI28</accession>
<organism evidence="1">
    <name type="scientific">Myoviridae sp. ctdNl2</name>
    <dbReference type="NCBI Taxonomy" id="2825140"/>
    <lineage>
        <taxon>Viruses</taxon>
        <taxon>Duplodnaviria</taxon>
        <taxon>Heunggongvirae</taxon>
        <taxon>Uroviricota</taxon>
        <taxon>Caudoviricetes</taxon>
    </lineage>
</organism>
<dbReference type="EMBL" id="BK015652">
    <property type="protein sequence ID" value="DAE18188.1"/>
    <property type="molecule type" value="Genomic_DNA"/>
</dbReference>
<proteinExistence type="predicted"/>
<protein>
    <submittedName>
        <fullName evidence="1">Uncharacterized protein</fullName>
    </submittedName>
</protein>